<evidence type="ECO:0000313" key="3">
    <source>
        <dbReference type="EMBL" id="MFC6905762.1"/>
    </source>
</evidence>
<comment type="caution">
    <text evidence="3">The sequence shown here is derived from an EMBL/GenBank/DDBJ whole genome shotgun (WGS) entry which is preliminary data.</text>
</comment>
<keyword evidence="4" id="KW-1185">Reference proteome</keyword>
<evidence type="ECO:0000256" key="1">
    <source>
        <dbReference type="SAM" id="MobiDB-lite"/>
    </source>
</evidence>
<dbReference type="Proteomes" id="UP001596312">
    <property type="component" value="Unassembled WGS sequence"/>
</dbReference>
<accession>A0ABD5V2L8</accession>
<feature type="region of interest" description="Disordered" evidence="1">
    <location>
        <begin position="137"/>
        <end position="159"/>
    </location>
</feature>
<evidence type="ECO:0000313" key="4">
    <source>
        <dbReference type="Proteomes" id="UP001596312"/>
    </source>
</evidence>
<feature type="domain" description="DUF58" evidence="2">
    <location>
        <begin position="184"/>
        <end position="293"/>
    </location>
</feature>
<evidence type="ECO:0000259" key="2">
    <source>
        <dbReference type="Pfam" id="PF01882"/>
    </source>
</evidence>
<protein>
    <submittedName>
        <fullName evidence="3">DUF58 domain-containing protein</fullName>
    </submittedName>
</protein>
<dbReference type="PANTHER" id="PTHR33608:SF6">
    <property type="entry name" value="BLL2464 PROTEIN"/>
    <property type="match status" value="1"/>
</dbReference>
<dbReference type="AlphaFoldDB" id="A0ABD5V2L8"/>
<sequence>MTLLVGGVVLARPVLVVGAAMIGAWLVAQQYVFALALNDTTKALSINQELAQDRIVTDRSTPLSVGATLERPTQLNLSVEPGIPIGAQTERDVDLSLGPNRKVQGIIDVSWPISGTFEFDPASIHARDPIGLFEQTLSNGTTPSVTVEPRGPRNVHVGKGGERIRRSFGEHQADPLESGMDPEEIRKYVPGDAARIIDWKSTARMGYPHVREFESETDRKTVLLMDQRSTMNDGPEGESKFDYARHVALSLVEQVQESADPLGLYAVDESGVTDRLPPRNSNQHYAAVRSRLHELSVTPGDMPTSMDRDRWSTARTRDLATLDDDESPFATRLCPYADSMITDTQSVEDKPLTATIRTHIQRLGSGTWTVLMTDDTHRAEVREAVLLARHRGDRVLVMLTPTVLFESGGFTDLSAAYDAYSEFESFRRSLDRLERVSAVEVAPSDRLSVVQSSGRQERRAAT</sequence>
<dbReference type="EMBL" id="JBHSXQ010000003">
    <property type="protein sequence ID" value="MFC6905762.1"/>
    <property type="molecule type" value="Genomic_DNA"/>
</dbReference>
<gene>
    <name evidence="3" type="ORF">ACFQGH_11205</name>
</gene>
<proteinExistence type="predicted"/>
<dbReference type="Pfam" id="PF01882">
    <property type="entry name" value="DUF58"/>
    <property type="match status" value="1"/>
</dbReference>
<name>A0ABD5V2L8_9EURY</name>
<dbReference type="InterPro" id="IPR002881">
    <property type="entry name" value="DUF58"/>
</dbReference>
<reference evidence="3 4" key="1">
    <citation type="journal article" date="2019" name="Int. J. Syst. Evol. Microbiol.">
        <title>The Global Catalogue of Microorganisms (GCM) 10K type strain sequencing project: providing services to taxonomists for standard genome sequencing and annotation.</title>
        <authorList>
            <consortium name="The Broad Institute Genomics Platform"/>
            <consortium name="The Broad Institute Genome Sequencing Center for Infectious Disease"/>
            <person name="Wu L."/>
            <person name="Ma J."/>
        </authorList>
    </citation>
    <scope>NUCLEOTIDE SEQUENCE [LARGE SCALE GENOMIC DNA]</scope>
    <source>
        <strain evidence="3 4">CGMCC 1.3240</strain>
    </source>
</reference>
<dbReference type="PANTHER" id="PTHR33608">
    <property type="entry name" value="BLL2464 PROTEIN"/>
    <property type="match status" value="1"/>
</dbReference>
<organism evidence="3 4">
    <name type="scientific">Halalkalicoccus tibetensis</name>
    <dbReference type="NCBI Taxonomy" id="175632"/>
    <lineage>
        <taxon>Archaea</taxon>
        <taxon>Methanobacteriati</taxon>
        <taxon>Methanobacteriota</taxon>
        <taxon>Stenosarchaea group</taxon>
        <taxon>Halobacteria</taxon>
        <taxon>Halobacteriales</taxon>
        <taxon>Halococcaceae</taxon>
        <taxon>Halalkalicoccus</taxon>
    </lineage>
</organism>